<keyword evidence="8" id="KW-0131">Cell cycle</keyword>
<evidence type="ECO:0000256" key="5">
    <source>
        <dbReference type="ARBA" id="ARBA00022776"/>
    </source>
</evidence>
<dbReference type="Proteomes" id="UP000279236">
    <property type="component" value="Unassembled WGS sequence"/>
</dbReference>
<keyword evidence="5" id="KW-0498">Mitosis</keyword>
<dbReference type="GO" id="GO:0051301">
    <property type="term" value="P:cell division"/>
    <property type="evidence" value="ECO:0007669"/>
    <property type="project" value="UniProtKB-KW"/>
</dbReference>
<evidence type="ECO:0000256" key="2">
    <source>
        <dbReference type="ARBA" id="ARBA00022618"/>
    </source>
</evidence>
<dbReference type="FunFam" id="3.30.40.10:FF:000469">
    <property type="entry name" value="Anaphase-promoting complex subunit 11"/>
    <property type="match status" value="1"/>
</dbReference>
<evidence type="ECO:0000256" key="3">
    <source>
        <dbReference type="ARBA" id="ARBA00022723"/>
    </source>
</evidence>
<gene>
    <name evidence="12" type="ORF">EHS24_008798</name>
</gene>
<evidence type="ECO:0000259" key="11">
    <source>
        <dbReference type="PROSITE" id="PS50089"/>
    </source>
</evidence>
<dbReference type="GO" id="GO:0005680">
    <property type="term" value="C:anaphase-promoting complex"/>
    <property type="evidence" value="ECO:0007669"/>
    <property type="project" value="InterPro"/>
</dbReference>
<feature type="region of interest" description="Disordered" evidence="10">
    <location>
        <begin position="98"/>
        <end position="171"/>
    </location>
</feature>
<evidence type="ECO:0000313" key="12">
    <source>
        <dbReference type="EMBL" id="RSH80225.1"/>
    </source>
</evidence>
<evidence type="ECO:0000256" key="4">
    <source>
        <dbReference type="ARBA" id="ARBA00022771"/>
    </source>
</evidence>
<evidence type="ECO:0000256" key="8">
    <source>
        <dbReference type="ARBA" id="ARBA00023306"/>
    </source>
</evidence>
<comment type="caution">
    <text evidence="12">The sequence shown here is derived from an EMBL/GenBank/DDBJ whole genome shotgun (WGS) entry which is preliminary data.</text>
</comment>
<feature type="compositionally biased region" description="Basic and acidic residues" evidence="10">
    <location>
        <begin position="103"/>
        <end position="117"/>
    </location>
</feature>
<evidence type="ECO:0000256" key="10">
    <source>
        <dbReference type="SAM" id="MobiDB-lite"/>
    </source>
</evidence>
<dbReference type="InterPro" id="IPR013083">
    <property type="entry name" value="Znf_RING/FYVE/PHD"/>
</dbReference>
<dbReference type="GO" id="GO:0097602">
    <property type="term" value="F:cullin family protein binding"/>
    <property type="evidence" value="ECO:0007669"/>
    <property type="project" value="InterPro"/>
</dbReference>
<keyword evidence="6" id="KW-0833">Ubl conjugation pathway</keyword>
<name>A0A427XMV7_9TREE</name>
<dbReference type="PROSITE" id="PS50089">
    <property type="entry name" value="ZF_RING_2"/>
    <property type="match status" value="1"/>
</dbReference>
<dbReference type="EMBL" id="RSCE01000008">
    <property type="protein sequence ID" value="RSH80225.1"/>
    <property type="molecule type" value="Genomic_DNA"/>
</dbReference>
<dbReference type="CDD" id="cd16456">
    <property type="entry name" value="RING-H2_APC11"/>
    <property type="match status" value="1"/>
</dbReference>
<dbReference type="GO" id="GO:0008270">
    <property type="term" value="F:zinc ion binding"/>
    <property type="evidence" value="ECO:0007669"/>
    <property type="project" value="UniProtKB-KW"/>
</dbReference>
<dbReference type="GeneID" id="39593341"/>
<dbReference type="PANTHER" id="PTHR11210">
    <property type="entry name" value="RING BOX"/>
    <property type="match status" value="1"/>
</dbReference>
<sequence length="171" mass="19012">MKMTITAYHPVAVWKWDTSTDPHKLYHHAQRSGTAAAGGYDDEDEDEDDVCGICRLAFESCCPECKVPGDDCPLIWGECTHVFHMHCLLKWVDTESSKGQCPMDRRPWATADRKPDRLPTTADGAPVASVAPGPLTRDDESFNDDVELVEGEEYSGGEEDEADGDEIEYDE</sequence>
<reference evidence="12 13" key="1">
    <citation type="submission" date="2018-11" db="EMBL/GenBank/DDBJ databases">
        <title>Genome sequence of Apiotrichum porosum DSM 27194.</title>
        <authorList>
            <person name="Aliyu H."/>
            <person name="Gorte O."/>
            <person name="Ochsenreither K."/>
        </authorList>
    </citation>
    <scope>NUCLEOTIDE SEQUENCE [LARGE SCALE GENOMIC DNA]</scope>
    <source>
        <strain evidence="12 13">DSM 27194</strain>
    </source>
</reference>
<dbReference type="SUPFAM" id="SSF57850">
    <property type="entry name" value="RING/U-box"/>
    <property type="match status" value="1"/>
</dbReference>
<proteinExistence type="predicted"/>
<dbReference type="Pfam" id="PF12861">
    <property type="entry name" value="zf-ANAPC11"/>
    <property type="match status" value="1"/>
</dbReference>
<dbReference type="GO" id="GO:0061630">
    <property type="term" value="F:ubiquitin protein ligase activity"/>
    <property type="evidence" value="ECO:0007669"/>
    <property type="project" value="InterPro"/>
</dbReference>
<keyword evidence="3" id="KW-0479">Metal-binding</keyword>
<evidence type="ECO:0000313" key="13">
    <source>
        <dbReference type="Proteomes" id="UP000279236"/>
    </source>
</evidence>
<organism evidence="12 13">
    <name type="scientific">Apiotrichum porosum</name>
    <dbReference type="NCBI Taxonomy" id="105984"/>
    <lineage>
        <taxon>Eukaryota</taxon>
        <taxon>Fungi</taxon>
        <taxon>Dikarya</taxon>
        <taxon>Basidiomycota</taxon>
        <taxon>Agaricomycotina</taxon>
        <taxon>Tremellomycetes</taxon>
        <taxon>Trichosporonales</taxon>
        <taxon>Trichosporonaceae</taxon>
        <taxon>Apiotrichum</taxon>
    </lineage>
</organism>
<dbReference type="GO" id="GO:0031145">
    <property type="term" value="P:anaphase-promoting complex-dependent catabolic process"/>
    <property type="evidence" value="ECO:0007669"/>
    <property type="project" value="InterPro"/>
</dbReference>
<feature type="compositionally biased region" description="Acidic residues" evidence="10">
    <location>
        <begin position="141"/>
        <end position="171"/>
    </location>
</feature>
<dbReference type="InterPro" id="IPR001841">
    <property type="entry name" value="Znf_RING"/>
</dbReference>
<protein>
    <recommendedName>
        <fullName evidence="1">Anaphase-promoting complex subunit 11</fullName>
    </recommendedName>
</protein>
<dbReference type="InterPro" id="IPR051031">
    <property type="entry name" value="RING-box_E3_Ubiquitin_Ligase"/>
</dbReference>
<feature type="domain" description="RING-type" evidence="11">
    <location>
        <begin position="62"/>
        <end position="105"/>
    </location>
</feature>
<dbReference type="AlphaFoldDB" id="A0A427XMV7"/>
<evidence type="ECO:0000256" key="1">
    <source>
        <dbReference type="ARBA" id="ARBA00013928"/>
    </source>
</evidence>
<evidence type="ECO:0000256" key="6">
    <source>
        <dbReference type="ARBA" id="ARBA00022786"/>
    </source>
</evidence>
<evidence type="ECO:0000256" key="7">
    <source>
        <dbReference type="ARBA" id="ARBA00022833"/>
    </source>
</evidence>
<dbReference type="RefSeq" id="XP_028475172.1">
    <property type="nucleotide sequence ID" value="XM_028624100.1"/>
</dbReference>
<accession>A0A427XMV7</accession>
<keyword evidence="7" id="KW-0862">Zinc</keyword>
<dbReference type="Gene3D" id="3.30.40.10">
    <property type="entry name" value="Zinc/RING finger domain, C3HC4 (zinc finger)"/>
    <property type="match status" value="1"/>
</dbReference>
<dbReference type="InterPro" id="IPR024991">
    <property type="entry name" value="RING-H2_APC11"/>
</dbReference>
<keyword evidence="13" id="KW-1185">Reference proteome</keyword>
<keyword evidence="2" id="KW-0132">Cell division</keyword>
<evidence type="ECO:0000256" key="9">
    <source>
        <dbReference type="PROSITE-ProRule" id="PRU00175"/>
    </source>
</evidence>
<keyword evidence="4 9" id="KW-0863">Zinc-finger</keyword>
<dbReference type="OrthoDB" id="1681166at2759"/>
<dbReference type="STRING" id="105984.A0A427XMV7"/>